<dbReference type="GO" id="GO:0000270">
    <property type="term" value="P:peptidoglycan metabolic process"/>
    <property type="evidence" value="ECO:0007669"/>
    <property type="project" value="InterPro"/>
</dbReference>
<dbReference type="InterPro" id="IPR000189">
    <property type="entry name" value="Transglyc_AS"/>
</dbReference>
<dbReference type="Pfam" id="PF01464">
    <property type="entry name" value="SLT"/>
    <property type="match status" value="1"/>
</dbReference>
<evidence type="ECO:0000313" key="4">
    <source>
        <dbReference type="Proteomes" id="UP000318542"/>
    </source>
</evidence>
<dbReference type="SUPFAM" id="SSF53955">
    <property type="entry name" value="Lysozyme-like"/>
    <property type="match status" value="1"/>
</dbReference>
<evidence type="ECO:0000256" key="1">
    <source>
        <dbReference type="ARBA" id="ARBA00007734"/>
    </source>
</evidence>
<dbReference type="PANTHER" id="PTHR37423:SF2">
    <property type="entry name" value="MEMBRANE-BOUND LYTIC MUREIN TRANSGLYCOSYLASE C"/>
    <property type="match status" value="1"/>
</dbReference>
<dbReference type="OrthoDB" id="9815002at2"/>
<accession>A0A554X7H6</accession>
<protein>
    <submittedName>
        <fullName evidence="3">Soluble lytic murein transglycosylase</fullName>
        <ecNumber evidence="3">4.2.2.-</ecNumber>
    </submittedName>
</protein>
<gene>
    <name evidence="3" type="primary">slt_1</name>
    <name evidence="3" type="ORF">Tther_00280</name>
</gene>
<dbReference type="InterPro" id="IPR008258">
    <property type="entry name" value="Transglycosylase_SLT_dom_1"/>
</dbReference>
<dbReference type="EC" id="4.2.2.-" evidence="3"/>
<name>A0A554X7H6_9BURK</name>
<dbReference type="EMBL" id="VJOL01000003">
    <property type="protein sequence ID" value="TSE31770.1"/>
    <property type="molecule type" value="Genomic_DNA"/>
</dbReference>
<dbReference type="Proteomes" id="UP000318542">
    <property type="component" value="Unassembled WGS sequence"/>
</dbReference>
<proteinExistence type="inferred from homology"/>
<organism evidence="3 4">
    <name type="scientific">Tepidimonas thermarum</name>
    <dbReference type="NCBI Taxonomy" id="335431"/>
    <lineage>
        <taxon>Bacteria</taxon>
        <taxon>Pseudomonadati</taxon>
        <taxon>Pseudomonadota</taxon>
        <taxon>Betaproteobacteria</taxon>
        <taxon>Burkholderiales</taxon>
        <taxon>Tepidimonas</taxon>
    </lineage>
</organism>
<dbReference type="Gene3D" id="1.10.530.10">
    <property type="match status" value="1"/>
</dbReference>
<dbReference type="AlphaFoldDB" id="A0A554X7H6"/>
<feature type="domain" description="Transglycosylase SLT" evidence="2">
    <location>
        <begin position="83"/>
        <end position="179"/>
    </location>
</feature>
<dbReference type="PROSITE" id="PS00922">
    <property type="entry name" value="TRANSGLYCOSYLASE"/>
    <property type="match status" value="1"/>
</dbReference>
<dbReference type="GO" id="GO:0016020">
    <property type="term" value="C:membrane"/>
    <property type="evidence" value="ECO:0007669"/>
    <property type="project" value="InterPro"/>
</dbReference>
<dbReference type="CDD" id="cd00254">
    <property type="entry name" value="LT-like"/>
    <property type="match status" value="1"/>
</dbReference>
<reference evidence="3 4" key="1">
    <citation type="submission" date="2019-07" db="EMBL/GenBank/DDBJ databases">
        <title>Tepidimonas thermarum AA-1 draft genome.</title>
        <authorList>
            <person name="Da Costa M.S."/>
            <person name="Froufe H.J.C."/>
            <person name="Egas C."/>
            <person name="Albuquerque L."/>
        </authorList>
    </citation>
    <scope>NUCLEOTIDE SEQUENCE [LARGE SCALE GENOMIC DNA]</scope>
    <source>
        <strain evidence="3 4">AA-1</strain>
    </source>
</reference>
<dbReference type="RefSeq" id="WP_143900136.1">
    <property type="nucleotide sequence ID" value="NZ_VJOL01000003.1"/>
</dbReference>
<dbReference type="PANTHER" id="PTHR37423">
    <property type="entry name" value="SOLUBLE LYTIC MUREIN TRANSGLYCOSYLASE-RELATED"/>
    <property type="match status" value="1"/>
</dbReference>
<comment type="similarity">
    <text evidence="1">Belongs to the transglycosylase Slt family.</text>
</comment>
<dbReference type="GO" id="GO:0008933">
    <property type="term" value="F:peptidoglycan lytic transglycosylase activity"/>
    <property type="evidence" value="ECO:0007669"/>
    <property type="project" value="InterPro"/>
</dbReference>
<dbReference type="InterPro" id="IPR023346">
    <property type="entry name" value="Lysozyme-like_dom_sf"/>
</dbReference>
<comment type="caution">
    <text evidence="3">The sequence shown here is derived from an EMBL/GenBank/DDBJ whole genome shotgun (WGS) entry which is preliminary data.</text>
</comment>
<evidence type="ECO:0000259" key="2">
    <source>
        <dbReference type="Pfam" id="PF01464"/>
    </source>
</evidence>
<keyword evidence="4" id="KW-1185">Reference proteome</keyword>
<keyword evidence="3" id="KW-0456">Lyase</keyword>
<sequence length="206" mass="21908">MALLRLAAQGGHAGAAALLAQWPTPVTGPGGVDDLPACLAGGDPPLLADAMPAPPVAQPIAHEVVEDFVAALPTHKRRHARLIQRLAPGFAVDGRLALAVARAESNFEADAVSARNAQGLMQLIPETAERFGVRNPFDPEQNVRAGLSYLRWLLDRFGGDVALVSAAYNAGEGVVERYGGVPPYPETRAYVQRVLRWYGAPRHAEP</sequence>
<evidence type="ECO:0000313" key="3">
    <source>
        <dbReference type="EMBL" id="TSE31770.1"/>
    </source>
</evidence>